<reference evidence="3 4" key="1">
    <citation type="submission" date="2017-01" db="EMBL/GenBank/DDBJ databases">
        <authorList>
            <person name="Mah S.A."/>
            <person name="Swanson W.J."/>
            <person name="Moy G.W."/>
            <person name="Vacquier V.D."/>
        </authorList>
    </citation>
    <scope>NUCLEOTIDE SEQUENCE [LARGE SCALE GENOMIC DNA]</scope>
    <source>
        <strain evidence="3 4">M9</strain>
    </source>
</reference>
<dbReference type="InterPro" id="IPR002471">
    <property type="entry name" value="Pept_S9_AS"/>
</dbReference>
<dbReference type="GO" id="GO:0006508">
    <property type="term" value="P:proteolysis"/>
    <property type="evidence" value="ECO:0007669"/>
    <property type="project" value="InterPro"/>
</dbReference>
<evidence type="ECO:0000259" key="2">
    <source>
        <dbReference type="Pfam" id="PF01738"/>
    </source>
</evidence>
<dbReference type="EMBL" id="FTPK01000001">
    <property type="protein sequence ID" value="SIT65660.1"/>
    <property type="molecule type" value="Genomic_DNA"/>
</dbReference>
<dbReference type="STRING" id="233100.SAMN05216526_0110"/>
<dbReference type="Gene3D" id="3.40.50.1820">
    <property type="entry name" value="alpha/beta hydrolase"/>
    <property type="match status" value="1"/>
</dbReference>
<accession>A0A1R3VM44</accession>
<dbReference type="AlphaFoldDB" id="A0A1R3VM44"/>
<dbReference type="InterPro" id="IPR029058">
    <property type="entry name" value="AB_hydrolase_fold"/>
</dbReference>
<sequence>MDFFDKRTIHRTGIAYLLALCLLTVSVAQGEEAWLAAGGEWIEFPSYTADSYRDIFHGNHRENPDEIRGLLFMPEGAVGKVPAVILQHGSGHPFRSSRERWDLDVVAGLNEHGIAVFIPDGYTSRGIVSSVQQQTELSPASRVIDGAQAFLALAADPRIDATRIGISGYSFGGFVSIELAHAQLAQALLGEQRFAAHAPIYPDCQRRWERVELTGAPMLLMLAELDDYTPAHFCHDYTASMQELGYPVRFIEYEGAHHSFNYDFELAYREHAVFRECPVATVREDGGFSFIERLSDADFPSWGEYIITVFQECGTRGVHLGYHEPARDAALADLVQFYRDTLLSPEP</sequence>
<dbReference type="InterPro" id="IPR050261">
    <property type="entry name" value="FrsA_esterase"/>
</dbReference>
<dbReference type="GO" id="GO:0052689">
    <property type="term" value="F:carboxylic ester hydrolase activity"/>
    <property type="evidence" value="ECO:0007669"/>
    <property type="project" value="UniProtKB-ARBA"/>
</dbReference>
<name>A0A1R3VM44_9GAMM</name>
<evidence type="ECO:0000313" key="4">
    <source>
        <dbReference type="Proteomes" id="UP000223759"/>
    </source>
</evidence>
<dbReference type="PROSITE" id="PS00708">
    <property type="entry name" value="PRO_ENDOPEP_SER"/>
    <property type="match status" value="1"/>
</dbReference>
<feature type="domain" description="Dienelactone hydrolase" evidence="2">
    <location>
        <begin position="67"/>
        <end position="272"/>
    </location>
</feature>
<dbReference type="SUPFAM" id="SSF53474">
    <property type="entry name" value="alpha/beta-Hydrolases"/>
    <property type="match status" value="1"/>
</dbReference>
<organism evidence="3 4">
    <name type="scientific">Ectothiorhodosinus mongolicus</name>
    <dbReference type="NCBI Taxonomy" id="233100"/>
    <lineage>
        <taxon>Bacteria</taxon>
        <taxon>Pseudomonadati</taxon>
        <taxon>Pseudomonadota</taxon>
        <taxon>Gammaproteobacteria</taxon>
        <taxon>Chromatiales</taxon>
        <taxon>Ectothiorhodospiraceae</taxon>
        <taxon>Ectothiorhodosinus</taxon>
    </lineage>
</organism>
<keyword evidence="1 3" id="KW-0378">Hydrolase</keyword>
<dbReference type="InterPro" id="IPR002925">
    <property type="entry name" value="Dienelactn_hydro"/>
</dbReference>
<dbReference type="Proteomes" id="UP000223759">
    <property type="component" value="Unassembled WGS sequence"/>
</dbReference>
<evidence type="ECO:0000256" key="1">
    <source>
        <dbReference type="ARBA" id="ARBA00022801"/>
    </source>
</evidence>
<keyword evidence="4" id="KW-1185">Reference proteome</keyword>
<protein>
    <submittedName>
        <fullName evidence="3">Dienelactone hydrolase</fullName>
    </submittedName>
</protein>
<evidence type="ECO:0000313" key="3">
    <source>
        <dbReference type="EMBL" id="SIT65660.1"/>
    </source>
</evidence>
<dbReference type="GO" id="GO:0004252">
    <property type="term" value="F:serine-type endopeptidase activity"/>
    <property type="evidence" value="ECO:0007669"/>
    <property type="project" value="InterPro"/>
</dbReference>
<dbReference type="PANTHER" id="PTHR22946">
    <property type="entry name" value="DIENELACTONE HYDROLASE DOMAIN-CONTAINING PROTEIN-RELATED"/>
    <property type="match status" value="1"/>
</dbReference>
<dbReference type="PANTHER" id="PTHR22946:SF9">
    <property type="entry name" value="POLYKETIDE TRANSFERASE AF380"/>
    <property type="match status" value="1"/>
</dbReference>
<proteinExistence type="predicted"/>
<dbReference type="RefSeq" id="WP_076754050.1">
    <property type="nucleotide sequence ID" value="NZ_CP023018.1"/>
</dbReference>
<dbReference type="Pfam" id="PF01738">
    <property type="entry name" value="DLH"/>
    <property type="match status" value="1"/>
</dbReference>
<gene>
    <name evidence="3" type="ORF">SAMN05216526_0110</name>
</gene>
<dbReference type="OrthoDB" id="9805123at2"/>